<feature type="non-terminal residue" evidence="2">
    <location>
        <position position="137"/>
    </location>
</feature>
<evidence type="ECO:0000259" key="1">
    <source>
        <dbReference type="Pfam" id="PF01068"/>
    </source>
</evidence>
<keyword evidence="2" id="KW-0436">Ligase</keyword>
<dbReference type="Gene3D" id="3.30.1490.70">
    <property type="match status" value="1"/>
</dbReference>
<organism evidence="2 3">
    <name type="scientific">Alsobacter soli</name>
    <dbReference type="NCBI Taxonomy" id="2109933"/>
    <lineage>
        <taxon>Bacteria</taxon>
        <taxon>Pseudomonadati</taxon>
        <taxon>Pseudomonadota</taxon>
        <taxon>Alphaproteobacteria</taxon>
        <taxon>Hyphomicrobiales</taxon>
        <taxon>Alsobacteraceae</taxon>
        <taxon>Alsobacter</taxon>
    </lineage>
</organism>
<dbReference type="Proteomes" id="UP000239772">
    <property type="component" value="Unassembled WGS sequence"/>
</dbReference>
<sequence>MLATLSDVIPTGPGWLYQVKHDGYRLQASREGPDVRLWSRNGLSWTDRLPRIANAVRALPCGSCTLDGEAIVQRDDGRDDFLALRSVTGRIHAALLAFDLLELDGRDLRPLTLLERRAELARLLAQPVDGIAMVDAL</sequence>
<evidence type="ECO:0000313" key="2">
    <source>
        <dbReference type="EMBL" id="PSC02671.1"/>
    </source>
</evidence>
<dbReference type="Gene3D" id="3.30.470.30">
    <property type="entry name" value="DNA ligase/mRNA capping enzyme"/>
    <property type="match status" value="1"/>
</dbReference>
<dbReference type="Pfam" id="PF01068">
    <property type="entry name" value="DNA_ligase_A_M"/>
    <property type="match status" value="1"/>
</dbReference>
<proteinExistence type="predicted"/>
<dbReference type="EMBL" id="PVZS01000041">
    <property type="protein sequence ID" value="PSC02671.1"/>
    <property type="molecule type" value="Genomic_DNA"/>
</dbReference>
<dbReference type="GO" id="GO:0006310">
    <property type="term" value="P:DNA recombination"/>
    <property type="evidence" value="ECO:0007669"/>
    <property type="project" value="InterPro"/>
</dbReference>
<dbReference type="GO" id="GO:0003910">
    <property type="term" value="F:DNA ligase (ATP) activity"/>
    <property type="evidence" value="ECO:0007669"/>
    <property type="project" value="InterPro"/>
</dbReference>
<accession>A0A2T1HM51</accession>
<evidence type="ECO:0000313" key="3">
    <source>
        <dbReference type="Proteomes" id="UP000239772"/>
    </source>
</evidence>
<feature type="domain" description="ATP-dependent DNA ligase family profile" evidence="1">
    <location>
        <begin position="12"/>
        <end position="129"/>
    </location>
</feature>
<name>A0A2T1HM51_9HYPH</name>
<dbReference type="InterPro" id="IPR012310">
    <property type="entry name" value="DNA_ligase_ATP-dep_cent"/>
</dbReference>
<keyword evidence="3" id="KW-1185">Reference proteome</keyword>
<protein>
    <submittedName>
        <fullName evidence="2">ATP-dependent DNA ligase</fullName>
    </submittedName>
</protein>
<dbReference type="AlphaFoldDB" id="A0A2T1HM51"/>
<reference evidence="3" key="1">
    <citation type="submission" date="2018-03" db="EMBL/GenBank/DDBJ databases">
        <authorList>
            <person name="Sun L."/>
            <person name="Liu H."/>
            <person name="Chen W."/>
            <person name="Huang K."/>
            <person name="Liu W."/>
            <person name="Gao X."/>
        </authorList>
    </citation>
    <scope>NUCLEOTIDE SEQUENCE [LARGE SCALE GENOMIC DNA]</scope>
    <source>
        <strain evidence="3">SH9</strain>
    </source>
</reference>
<dbReference type="SUPFAM" id="SSF56091">
    <property type="entry name" value="DNA ligase/mRNA capping enzyme, catalytic domain"/>
    <property type="match status" value="1"/>
</dbReference>
<dbReference type="GO" id="GO:0006281">
    <property type="term" value="P:DNA repair"/>
    <property type="evidence" value="ECO:0007669"/>
    <property type="project" value="InterPro"/>
</dbReference>
<comment type="caution">
    <text evidence="2">The sequence shown here is derived from an EMBL/GenBank/DDBJ whole genome shotgun (WGS) entry which is preliminary data.</text>
</comment>
<dbReference type="GO" id="GO:0005524">
    <property type="term" value="F:ATP binding"/>
    <property type="evidence" value="ECO:0007669"/>
    <property type="project" value="InterPro"/>
</dbReference>
<gene>
    <name evidence="2" type="ORF">SLNSH_22680</name>
</gene>